<name>T1AGW5_9ZZZZ</name>
<dbReference type="PANTHER" id="PTHR33866:SF1">
    <property type="entry name" value="S-ADENOSYLMETHIONINE DECARBOXYLASE PROENZYME"/>
    <property type="match status" value="1"/>
</dbReference>
<keyword evidence="9" id="KW-0670">Pyruvate</keyword>
<dbReference type="Pfam" id="PF02675">
    <property type="entry name" value="AdoMet_dc"/>
    <property type="match status" value="1"/>
</dbReference>
<dbReference type="InterPro" id="IPR016067">
    <property type="entry name" value="S-AdoMet_deCO2ase_core"/>
</dbReference>
<dbReference type="AlphaFoldDB" id="T1AGW5"/>
<keyword evidence="4" id="KW-0068">Autocatalytic cleavage</keyword>
<protein>
    <submittedName>
        <fullName evidence="10">S-adenosylmethionine decarboxylase proenzyme</fullName>
    </submittedName>
</protein>
<dbReference type="GO" id="GO:0005829">
    <property type="term" value="C:cytosol"/>
    <property type="evidence" value="ECO:0007669"/>
    <property type="project" value="TreeGrafter"/>
</dbReference>
<comment type="cofactor">
    <cofactor evidence="1">
        <name>pyruvate</name>
        <dbReference type="ChEBI" id="CHEBI:15361"/>
    </cofactor>
</comment>
<keyword evidence="2" id="KW-0949">S-adenosyl-L-methionine</keyword>
<evidence type="ECO:0000313" key="10">
    <source>
        <dbReference type="EMBL" id="EQD59736.1"/>
    </source>
</evidence>
<evidence type="ECO:0000256" key="7">
    <source>
        <dbReference type="ARBA" id="ARBA00023239"/>
    </source>
</evidence>
<evidence type="ECO:0000256" key="1">
    <source>
        <dbReference type="ARBA" id="ARBA00001928"/>
    </source>
</evidence>
<dbReference type="GO" id="GO:0008295">
    <property type="term" value="P:spermidine biosynthetic process"/>
    <property type="evidence" value="ECO:0007669"/>
    <property type="project" value="InterPro"/>
</dbReference>
<reference evidence="10" key="2">
    <citation type="journal article" date="2014" name="ISME J.">
        <title>Microbial stratification in low pH oxic and suboxic macroscopic growths along an acid mine drainage.</title>
        <authorList>
            <person name="Mendez-Garcia C."/>
            <person name="Mesa V."/>
            <person name="Sprenger R.R."/>
            <person name="Richter M."/>
            <person name="Diez M.S."/>
            <person name="Solano J."/>
            <person name="Bargiela R."/>
            <person name="Golyshina O.V."/>
            <person name="Manteca A."/>
            <person name="Ramos J.L."/>
            <person name="Gallego J.R."/>
            <person name="Llorente I."/>
            <person name="Martins Dos Santos V.A."/>
            <person name="Jensen O.N."/>
            <person name="Pelaez A.I."/>
            <person name="Sanchez J."/>
            <person name="Ferrer M."/>
        </authorList>
    </citation>
    <scope>NUCLEOTIDE SEQUENCE</scope>
</reference>
<dbReference type="GO" id="GO:0004014">
    <property type="term" value="F:adenosylmethionine decarboxylase activity"/>
    <property type="evidence" value="ECO:0007669"/>
    <property type="project" value="InterPro"/>
</dbReference>
<proteinExistence type="inferred from homology"/>
<gene>
    <name evidence="10" type="ORF">B2A_03824</name>
</gene>
<organism evidence="10">
    <name type="scientific">mine drainage metagenome</name>
    <dbReference type="NCBI Taxonomy" id="410659"/>
    <lineage>
        <taxon>unclassified sequences</taxon>
        <taxon>metagenomes</taxon>
        <taxon>ecological metagenomes</taxon>
    </lineage>
</organism>
<evidence type="ECO:0000256" key="9">
    <source>
        <dbReference type="ARBA" id="ARBA00023317"/>
    </source>
</evidence>
<evidence type="ECO:0000256" key="6">
    <source>
        <dbReference type="ARBA" id="ARBA00023145"/>
    </source>
</evidence>
<evidence type="ECO:0000256" key="4">
    <source>
        <dbReference type="ARBA" id="ARBA00022813"/>
    </source>
</evidence>
<dbReference type="SUPFAM" id="SSF56276">
    <property type="entry name" value="S-adenosylmethionine decarboxylase"/>
    <property type="match status" value="1"/>
</dbReference>
<dbReference type="InterPro" id="IPR009165">
    <property type="entry name" value="S-AdoMet_deCO2ase_bac"/>
</dbReference>
<dbReference type="EMBL" id="AUZZ01002546">
    <property type="protein sequence ID" value="EQD59736.1"/>
    <property type="molecule type" value="Genomic_DNA"/>
</dbReference>
<sequence>MCRGTPADASRGTHLTLGHFIEEVAVVIPLPRLRLQGFNNLTKSLSFNIYDICYAVSEEQRQRYIEYIDEQYDADRLTQILSDVAEIIGANILNVARQDYDPQGASVTMLISEYPVVEKLGRDVISGAVVAHLDKSHITVHTYPETHPHNGIATFRADIDVSTCGVISPLKALNFLIDSFESDIVTTDYRVRGFTRDVRGKKHFIDHKINSIQDYLAKHIQQKYEMFDVNVYQENIFHTKMHIKDFDLDTYLFEANASDLSFKDRQRIEVLLKREIEELFHGRNLM</sequence>
<keyword evidence="6" id="KW-0865">Zymogen</keyword>
<evidence type="ECO:0000256" key="2">
    <source>
        <dbReference type="ARBA" id="ARBA00022691"/>
    </source>
</evidence>
<dbReference type="InterPro" id="IPR003826">
    <property type="entry name" value="AdoMetDC_fam_prok"/>
</dbReference>
<reference evidence="10" key="1">
    <citation type="submission" date="2013-08" db="EMBL/GenBank/DDBJ databases">
        <authorList>
            <person name="Mendez C."/>
            <person name="Richter M."/>
            <person name="Ferrer M."/>
            <person name="Sanchez J."/>
        </authorList>
    </citation>
    <scope>NUCLEOTIDE SEQUENCE</scope>
</reference>
<keyword evidence="3" id="KW-0210">Decarboxylase</keyword>
<keyword evidence="7" id="KW-0456">Lyase</keyword>
<keyword evidence="8" id="KW-0704">Schiff base</keyword>
<dbReference type="PIRSF" id="PIRSF001356">
    <property type="entry name" value="SAM_decarboxylas"/>
    <property type="match status" value="1"/>
</dbReference>
<evidence type="ECO:0000256" key="8">
    <source>
        <dbReference type="ARBA" id="ARBA00023270"/>
    </source>
</evidence>
<dbReference type="HAMAP" id="MF_00465">
    <property type="entry name" value="AdoMetDC_2"/>
    <property type="match status" value="1"/>
</dbReference>
<dbReference type="Gene3D" id="3.60.90.10">
    <property type="entry name" value="S-adenosylmethionine decarboxylase"/>
    <property type="match status" value="1"/>
</dbReference>
<evidence type="ECO:0000256" key="3">
    <source>
        <dbReference type="ARBA" id="ARBA00022793"/>
    </source>
</evidence>
<comment type="caution">
    <text evidence="10">The sequence shown here is derived from an EMBL/GenBank/DDBJ whole genome shotgun (WGS) entry which is preliminary data.</text>
</comment>
<dbReference type="PANTHER" id="PTHR33866">
    <property type="entry name" value="S-ADENOSYLMETHIONINE DECARBOXYLASE PROENZYME"/>
    <property type="match status" value="1"/>
</dbReference>
<accession>T1AGW5</accession>
<keyword evidence="5" id="KW-0620">Polyamine biosynthesis</keyword>
<evidence type="ECO:0000256" key="5">
    <source>
        <dbReference type="ARBA" id="ARBA00023115"/>
    </source>
</evidence>
<dbReference type="NCBIfam" id="TIGR03331">
    <property type="entry name" value="SAM_DCase_Eco"/>
    <property type="match status" value="1"/>
</dbReference>